<sequence length="157" mass="15260">MADQTTRRTVLAAGAATLAGTALSGCGGEQTPKEQQGAGTAAPPQAAGSPQAAASPEAAAGAKQTLGAVADIPVGGGKVFKEQKVVVTQPKAGEFKAFSAVCTHQGCAVSSVKDGHIVCPCHQSLFKVADGSVAGGPATRPLPAAKITVDGGTITLA</sequence>
<dbReference type="InterPro" id="IPR017941">
    <property type="entry name" value="Rieske_2Fe-2S"/>
</dbReference>
<evidence type="ECO:0000256" key="4">
    <source>
        <dbReference type="ARBA" id="ARBA00022723"/>
    </source>
</evidence>
<evidence type="ECO:0000256" key="7">
    <source>
        <dbReference type="ARBA" id="ARBA00023157"/>
    </source>
</evidence>
<dbReference type="PROSITE" id="PS51296">
    <property type="entry name" value="RIESKE"/>
    <property type="match status" value="1"/>
</dbReference>
<keyword evidence="5" id="KW-0408">Iron</keyword>
<evidence type="ECO:0000256" key="1">
    <source>
        <dbReference type="ARBA" id="ARBA00002494"/>
    </source>
</evidence>
<comment type="caution">
    <text evidence="12">The sequence shown here is derived from an EMBL/GenBank/DDBJ whole genome shotgun (WGS) entry which is preliminary data.</text>
</comment>
<name>A0ABS8B1A9_9ACTN</name>
<feature type="region of interest" description="Disordered" evidence="10">
    <location>
        <begin position="23"/>
        <end position="60"/>
    </location>
</feature>
<comment type="function">
    <text evidence="1">Iron-sulfur subunit of the cytochrome bc1 complex, an essential component of the respiratory electron transport chain required for ATP synthesis. The bc1 complex catalyzes the oxidation of menaquinol and the reduction of cytochrome c in the respiratory chain. The bc1 complex operates through a Q-cycle mechanism that couples electron transfer to generation of the proton gradient that drives ATP synthesis.</text>
</comment>
<keyword evidence="13" id="KW-1185">Reference proteome</keyword>
<feature type="compositionally biased region" description="Low complexity" evidence="10">
    <location>
        <begin position="34"/>
        <end position="60"/>
    </location>
</feature>
<evidence type="ECO:0000256" key="5">
    <source>
        <dbReference type="ARBA" id="ARBA00023004"/>
    </source>
</evidence>
<evidence type="ECO:0000256" key="8">
    <source>
        <dbReference type="ARBA" id="ARBA00029586"/>
    </source>
</evidence>
<reference evidence="12 13" key="1">
    <citation type="submission" date="2021-10" db="EMBL/GenBank/DDBJ databases">
        <title>Streptomyces sp. strain SMC 277, a novel streptomycete isolated from soil.</title>
        <authorList>
            <person name="Chanama M."/>
        </authorList>
    </citation>
    <scope>NUCLEOTIDE SEQUENCE [LARGE SCALE GENOMIC DNA]</scope>
    <source>
        <strain evidence="12 13">SMC 277</strain>
    </source>
</reference>
<evidence type="ECO:0000256" key="10">
    <source>
        <dbReference type="SAM" id="MobiDB-lite"/>
    </source>
</evidence>
<gene>
    <name evidence="12" type="ORF">LG632_02980</name>
</gene>
<dbReference type="CDD" id="cd03467">
    <property type="entry name" value="Rieske"/>
    <property type="match status" value="1"/>
</dbReference>
<organism evidence="12 13">
    <name type="scientific">Streptomyces antimicrobicus</name>
    <dbReference type="NCBI Taxonomy" id="2883108"/>
    <lineage>
        <taxon>Bacteria</taxon>
        <taxon>Bacillati</taxon>
        <taxon>Actinomycetota</taxon>
        <taxon>Actinomycetes</taxon>
        <taxon>Kitasatosporales</taxon>
        <taxon>Streptomycetaceae</taxon>
        <taxon>Streptomyces</taxon>
    </lineage>
</organism>
<dbReference type="Gene3D" id="2.102.10.10">
    <property type="entry name" value="Rieske [2Fe-2S] iron-sulphur domain"/>
    <property type="match status" value="1"/>
</dbReference>
<keyword evidence="6" id="KW-0411">Iron-sulfur</keyword>
<evidence type="ECO:0000313" key="12">
    <source>
        <dbReference type="EMBL" id="MCB5178352.1"/>
    </source>
</evidence>
<dbReference type="PROSITE" id="PS51318">
    <property type="entry name" value="TAT"/>
    <property type="match status" value="1"/>
</dbReference>
<keyword evidence="4" id="KW-0479">Metal-binding</keyword>
<dbReference type="Pfam" id="PF00355">
    <property type="entry name" value="Rieske"/>
    <property type="match status" value="1"/>
</dbReference>
<protein>
    <recommendedName>
        <fullName evidence="2">Cytochrome bc1 complex Rieske iron-sulfur subunit</fullName>
    </recommendedName>
    <alternativeName>
        <fullName evidence="8">Cytochrome bc1 reductase complex subunit QcrA</fullName>
    </alternativeName>
</protein>
<comment type="cofactor">
    <cofactor evidence="9">
        <name>[2Fe-2S] cluster</name>
        <dbReference type="ChEBI" id="CHEBI:190135"/>
    </cofactor>
</comment>
<dbReference type="PROSITE" id="PS51257">
    <property type="entry name" value="PROKAR_LIPOPROTEIN"/>
    <property type="match status" value="1"/>
</dbReference>
<dbReference type="EMBL" id="JAJAUY010000006">
    <property type="protein sequence ID" value="MCB5178352.1"/>
    <property type="molecule type" value="Genomic_DNA"/>
</dbReference>
<dbReference type="RefSeq" id="WP_226724834.1">
    <property type="nucleotide sequence ID" value="NZ_JAJAUY010000006.1"/>
</dbReference>
<proteinExistence type="predicted"/>
<dbReference type="InterPro" id="IPR005805">
    <property type="entry name" value="Rieske_Fe-S_prot_C"/>
</dbReference>
<evidence type="ECO:0000256" key="2">
    <source>
        <dbReference type="ARBA" id="ARBA00015816"/>
    </source>
</evidence>
<dbReference type="InterPro" id="IPR036922">
    <property type="entry name" value="Rieske_2Fe-2S_sf"/>
</dbReference>
<keyword evidence="7" id="KW-1015">Disulfide bond</keyword>
<dbReference type="Proteomes" id="UP001199054">
    <property type="component" value="Unassembled WGS sequence"/>
</dbReference>
<accession>A0ABS8B1A9</accession>
<dbReference type="SUPFAM" id="SSF50022">
    <property type="entry name" value="ISP domain"/>
    <property type="match status" value="1"/>
</dbReference>
<feature type="domain" description="Rieske" evidence="11">
    <location>
        <begin position="64"/>
        <end position="156"/>
    </location>
</feature>
<dbReference type="InterPro" id="IPR014349">
    <property type="entry name" value="Rieske_Fe-S_prot"/>
</dbReference>
<evidence type="ECO:0000313" key="13">
    <source>
        <dbReference type="Proteomes" id="UP001199054"/>
    </source>
</evidence>
<evidence type="ECO:0000256" key="3">
    <source>
        <dbReference type="ARBA" id="ARBA00022714"/>
    </source>
</evidence>
<dbReference type="PANTHER" id="PTHR10134">
    <property type="entry name" value="CYTOCHROME B-C1 COMPLEX SUBUNIT RIESKE, MITOCHONDRIAL"/>
    <property type="match status" value="1"/>
</dbReference>
<evidence type="ECO:0000256" key="9">
    <source>
        <dbReference type="ARBA" id="ARBA00034078"/>
    </source>
</evidence>
<evidence type="ECO:0000256" key="6">
    <source>
        <dbReference type="ARBA" id="ARBA00023014"/>
    </source>
</evidence>
<evidence type="ECO:0000259" key="11">
    <source>
        <dbReference type="PROSITE" id="PS51296"/>
    </source>
</evidence>
<dbReference type="InterPro" id="IPR006311">
    <property type="entry name" value="TAT_signal"/>
</dbReference>
<dbReference type="PRINTS" id="PR00162">
    <property type="entry name" value="RIESKE"/>
</dbReference>
<keyword evidence="3" id="KW-0001">2Fe-2S</keyword>